<reference evidence="4 5" key="2">
    <citation type="submission" date="2023-10" db="EMBL/GenBank/DDBJ databases">
        <authorList>
            <person name="Han X.F."/>
        </authorList>
    </citation>
    <scope>NUCLEOTIDE SEQUENCE [LARGE SCALE GENOMIC DNA]</scope>
    <source>
        <strain evidence="4 5">KCTC 39840</strain>
    </source>
</reference>
<dbReference type="Pfam" id="PF14339">
    <property type="entry name" value="DUF4394"/>
    <property type="match status" value="2"/>
</dbReference>
<gene>
    <name evidence="4" type="ORF">R7226_28730</name>
</gene>
<evidence type="ECO:0000313" key="5">
    <source>
        <dbReference type="Proteomes" id="UP001284601"/>
    </source>
</evidence>
<accession>A0ABU4HZN4</accession>
<name>A0ABU4HZN4_9ACTN</name>
<organism evidence="4 5">
    <name type="scientific">Conexibacter stalactiti</name>
    <dbReference type="NCBI Taxonomy" id="1940611"/>
    <lineage>
        <taxon>Bacteria</taxon>
        <taxon>Bacillati</taxon>
        <taxon>Actinomycetota</taxon>
        <taxon>Thermoleophilia</taxon>
        <taxon>Solirubrobacterales</taxon>
        <taxon>Conexibacteraceae</taxon>
        <taxon>Conexibacter</taxon>
    </lineage>
</organism>
<dbReference type="InterPro" id="IPR025507">
    <property type="entry name" value="DUF4394"/>
</dbReference>
<evidence type="ECO:0000313" key="4">
    <source>
        <dbReference type="EMBL" id="MDW5598379.1"/>
    </source>
</evidence>
<feature type="domain" description="DUF4394" evidence="3">
    <location>
        <begin position="43"/>
        <end position="294"/>
    </location>
</feature>
<evidence type="ECO:0000259" key="3">
    <source>
        <dbReference type="Pfam" id="PF14339"/>
    </source>
</evidence>
<protein>
    <submittedName>
        <fullName evidence="4">DUF4394 domain-containing protein</fullName>
    </submittedName>
</protein>
<feature type="domain" description="DUF4394" evidence="3">
    <location>
        <begin position="313"/>
        <end position="578"/>
    </location>
</feature>
<dbReference type="EMBL" id="JAWSTH010000137">
    <property type="protein sequence ID" value="MDW5598379.1"/>
    <property type="molecule type" value="Genomic_DNA"/>
</dbReference>
<evidence type="ECO:0000256" key="1">
    <source>
        <dbReference type="SAM" id="MobiDB-lite"/>
    </source>
</evidence>
<comment type="caution">
    <text evidence="4">The sequence shown here is derived from an EMBL/GenBank/DDBJ whole genome shotgun (WGS) entry which is preliminary data.</text>
</comment>
<feature type="chain" id="PRO_5045764628" evidence="2">
    <location>
        <begin position="30"/>
        <end position="740"/>
    </location>
</feature>
<reference evidence="5" key="1">
    <citation type="submission" date="2023-07" db="EMBL/GenBank/DDBJ databases">
        <title>Conexibacter stalactiti sp. nov., isolated from stalactites in a lava cave and emended description of the genus Conexibacter.</title>
        <authorList>
            <person name="Lee S.D."/>
        </authorList>
    </citation>
    <scope>NUCLEOTIDE SEQUENCE [LARGE SCALE GENOMIC DNA]</scope>
    <source>
        <strain evidence="5">KCTC 39840</strain>
    </source>
</reference>
<feature type="region of interest" description="Disordered" evidence="1">
    <location>
        <begin position="585"/>
        <end position="624"/>
    </location>
</feature>
<feature type="signal peptide" evidence="2">
    <location>
        <begin position="1"/>
        <end position="29"/>
    </location>
</feature>
<dbReference type="RefSeq" id="WP_318600906.1">
    <property type="nucleotide sequence ID" value="NZ_JAWSTH010000137.1"/>
</dbReference>
<dbReference type="Proteomes" id="UP001284601">
    <property type="component" value="Unassembled WGS sequence"/>
</dbReference>
<keyword evidence="2" id="KW-0732">Signal</keyword>
<feature type="compositionally biased region" description="Pro residues" evidence="1">
    <location>
        <begin position="599"/>
        <end position="618"/>
    </location>
</feature>
<keyword evidence="5" id="KW-1185">Reference proteome</keyword>
<proteinExistence type="predicted"/>
<sequence>MIARRRLRIGAPAAAVVLLSVLLAPSASAAGPAERAYALSGSNLLAFDPAAPRTTTATAITGVNAGETLVGIDVRPQNGLLYAFGVNSTANTATLYALSPETGVAGAVGTPGQIAFTDGMNPIDLPDPGTVGYGFDVNPAADRVRVTTLGVNFRVNPTDGRAVDGNTAVTGDNPDGYRASISGAAYTSSRPDAPTTALYTLEAGLDQLAIQLPPNVGTQTQQKTVTLGGRPLDFGEVSGFDIDPSVETGAAGGAGFAVLTVRGVTGLYTIDLASGAATAIGPIGNGATAIQGLALQRRAADAGYPVLALSGGNLARFQSATPGSATYAELIGLEPGEAMAALTWRPRTGQLYGLGVNATANTATLYLVDAQTGVTRAVGAARQIAFVDVASAAVDFPPLASGWAIDADPTREQVRVVADGGLSFRVNINAPGTPFDGNLGFADPIAGTNPDRPHSGLDAGATGVTAAAFTNAFGGATATTLYALEPTANKLYLQGPPNAGTLIDGRTVTLRGAPLDFGARASLDLPSDVQVTTSNSAASGSGVALLPVGGVNGLYRLDLATAGAVFLGAAPAGVSGIAVGRAWGTPLDPAPGRDEPAGPGGPAPGGPGSPGPATPTPPLRDITKPLVTRVAVASKRRRRLTITFTVSEAGTATIRIVRERPGRRKGKACALRARRGRRCTVSTSYGTLTRAVRAGRVTVVVAGRVGRRALSVGSIRVEVTVRDAAGNRSRSAVKRATVKR</sequence>
<evidence type="ECO:0000256" key="2">
    <source>
        <dbReference type="SAM" id="SignalP"/>
    </source>
</evidence>